<dbReference type="Proteomes" id="UP000008064">
    <property type="component" value="Unassembled WGS sequence"/>
</dbReference>
<dbReference type="HOGENOM" id="CLU_1361143_0_0_1"/>
<dbReference type="InterPro" id="IPR045340">
    <property type="entry name" value="DUF6533"/>
</dbReference>
<feature type="transmembrane region" description="Helical" evidence="1">
    <location>
        <begin position="85"/>
        <end position="102"/>
    </location>
</feature>
<dbReference type="RefSeq" id="XP_007314126.1">
    <property type="nucleotide sequence ID" value="XM_007314064.1"/>
</dbReference>
<feature type="transmembrane region" description="Helical" evidence="1">
    <location>
        <begin position="130"/>
        <end position="146"/>
    </location>
</feature>
<accession>F8NH27</accession>
<evidence type="ECO:0000259" key="2">
    <source>
        <dbReference type="Pfam" id="PF20151"/>
    </source>
</evidence>
<organism>
    <name type="scientific">Serpula lacrymans var. lacrymans (strain S7.9)</name>
    <name type="common">Dry rot fungus</name>
    <dbReference type="NCBI Taxonomy" id="578457"/>
    <lineage>
        <taxon>Eukaryota</taxon>
        <taxon>Fungi</taxon>
        <taxon>Dikarya</taxon>
        <taxon>Basidiomycota</taxon>
        <taxon>Agaricomycotina</taxon>
        <taxon>Agaricomycetes</taxon>
        <taxon>Agaricomycetidae</taxon>
        <taxon>Boletales</taxon>
        <taxon>Coniophorineae</taxon>
        <taxon>Serpulaceae</taxon>
        <taxon>Serpula</taxon>
    </lineage>
</organism>
<name>F8NH27_SERL9</name>
<protein>
    <recommendedName>
        <fullName evidence="2">DUF6533 domain-containing protein</fullName>
    </recommendedName>
</protein>
<keyword evidence="1" id="KW-1133">Transmembrane helix</keyword>
<reference evidence="3" key="1">
    <citation type="submission" date="2011-04" db="EMBL/GenBank/DDBJ databases">
        <title>Evolution of plant cell wall degrading machinery underlies the functional diversity of forest fungi.</title>
        <authorList>
            <consortium name="US DOE Joint Genome Institute (JGI-PGF)"/>
            <person name="Eastwood D.C."/>
            <person name="Floudas D."/>
            <person name="Binder M."/>
            <person name="Majcherczyk A."/>
            <person name="Schneider P."/>
            <person name="Aerts A."/>
            <person name="Asiegbu F.O."/>
            <person name="Baker S.E."/>
            <person name="Barry K."/>
            <person name="Bendiksby M."/>
            <person name="Blumentritt M."/>
            <person name="Coutinho P.M."/>
            <person name="Cullen D."/>
            <person name="Cullen D."/>
            <person name="Gathman A."/>
            <person name="Goodell B."/>
            <person name="Henrissat B."/>
            <person name="Ihrmark K."/>
            <person name="Kauserud H."/>
            <person name="Kohler A."/>
            <person name="LaButti K."/>
            <person name="Lapidus A."/>
            <person name="Lavin J.L."/>
            <person name="Lee Y.-H."/>
            <person name="Lindquist E."/>
            <person name="Lilly W."/>
            <person name="Lucas S."/>
            <person name="Morin E."/>
            <person name="Murat C."/>
            <person name="Oguiza J.A."/>
            <person name="Park J."/>
            <person name="Pisabarro A.G."/>
            <person name="Riley R."/>
            <person name="Rosling A."/>
            <person name="Salamov A."/>
            <person name="Schmidt O."/>
            <person name="Schmutz J."/>
            <person name="Skrede I."/>
            <person name="Stenlid J."/>
            <person name="Wiebenga A."/>
            <person name="Xie X."/>
            <person name="Kues U."/>
            <person name="Hibbett D.S."/>
            <person name="Hoffmeister D."/>
            <person name="Hogberg N."/>
            <person name="Martin F."/>
            <person name="Grigoriev I.V."/>
            <person name="Watkinson S.C."/>
        </authorList>
    </citation>
    <scope>NUCLEOTIDE SEQUENCE</scope>
    <source>
        <strain evidence="3">S7.9</strain>
    </source>
</reference>
<sequence>MSSTEGKPTANDLFEARFLMFACYSLVVYDHTLTLDQEIQHLWSTRRGLSHVLFYLLRYLALCIVVIDVATIFLSGSNVTFDRRLAVASFALALAAIITLIVKMSSDTHVVNLELPGTNGCVFTLKADEFWIVYVPIIFIHTVLLCRRRNFGIPGNNWWITSGSLRNYDSYFNPVVALCAAIGSASTHVSAVRFNVTISTF</sequence>
<keyword evidence="1" id="KW-0472">Membrane</keyword>
<dbReference type="AlphaFoldDB" id="F8NH27"/>
<proteinExistence type="predicted"/>
<dbReference type="EMBL" id="GL945429">
    <property type="protein sequence ID" value="EGO29884.1"/>
    <property type="molecule type" value="Genomic_DNA"/>
</dbReference>
<evidence type="ECO:0000313" key="3">
    <source>
        <dbReference type="EMBL" id="EGO29884.1"/>
    </source>
</evidence>
<dbReference type="KEGG" id="sla:SERLADRAFT_433837"/>
<feature type="transmembrane region" description="Helical" evidence="1">
    <location>
        <begin position="52"/>
        <end position="73"/>
    </location>
</feature>
<keyword evidence="1" id="KW-0812">Transmembrane</keyword>
<evidence type="ECO:0000256" key="1">
    <source>
        <dbReference type="SAM" id="Phobius"/>
    </source>
</evidence>
<dbReference type="GeneID" id="18814246"/>
<dbReference type="OrthoDB" id="2745134at2759"/>
<dbReference type="Pfam" id="PF20151">
    <property type="entry name" value="DUF6533"/>
    <property type="match status" value="1"/>
</dbReference>
<feature type="domain" description="DUF6533" evidence="2">
    <location>
        <begin position="19"/>
        <end position="62"/>
    </location>
</feature>
<gene>
    <name evidence="3" type="ORF">SERLADRAFT_433837</name>
</gene>